<gene>
    <name evidence="1" type="ORF">L345_03034</name>
</gene>
<feature type="non-terminal residue" evidence="1">
    <location>
        <position position="1"/>
    </location>
</feature>
<name>V8PBA9_OPHHA</name>
<dbReference type="EMBL" id="AZIM01000421">
    <property type="protein sequence ID" value="ETE71172.1"/>
    <property type="molecule type" value="Genomic_DNA"/>
</dbReference>
<accession>V8PBA9</accession>
<evidence type="ECO:0000313" key="1">
    <source>
        <dbReference type="EMBL" id="ETE71172.1"/>
    </source>
</evidence>
<protein>
    <submittedName>
        <fullName evidence="1">Uncharacterized protein</fullName>
    </submittedName>
</protein>
<organism evidence="1 2">
    <name type="scientific">Ophiophagus hannah</name>
    <name type="common">King cobra</name>
    <name type="synonym">Naja hannah</name>
    <dbReference type="NCBI Taxonomy" id="8665"/>
    <lineage>
        <taxon>Eukaryota</taxon>
        <taxon>Metazoa</taxon>
        <taxon>Chordata</taxon>
        <taxon>Craniata</taxon>
        <taxon>Vertebrata</taxon>
        <taxon>Euteleostomi</taxon>
        <taxon>Lepidosauria</taxon>
        <taxon>Squamata</taxon>
        <taxon>Bifurcata</taxon>
        <taxon>Unidentata</taxon>
        <taxon>Episquamata</taxon>
        <taxon>Toxicofera</taxon>
        <taxon>Serpentes</taxon>
        <taxon>Colubroidea</taxon>
        <taxon>Elapidae</taxon>
        <taxon>Elapinae</taxon>
        <taxon>Ophiophagus</taxon>
    </lineage>
</organism>
<evidence type="ECO:0000313" key="2">
    <source>
        <dbReference type="Proteomes" id="UP000018936"/>
    </source>
</evidence>
<comment type="caution">
    <text evidence="1">The sequence shown here is derived from an EMBL/GenBank/DDBJ whole genome shotgun (WGS) entry which is preliminary data.</text>
</comment>
<sequence>MDKERRAGQLNKANEITCSAFLFASLVPLLDNKASIDTQKGGVSVTPMAPGHFSTLLNVMFPSTQ</sequence>
<reference evidence="1 2" key="1">
    <citation type="journal article" date="2013" name="Proc. Natl. Acad. Sci. U.S.A.">
        <title>The king cobra genome reveals dynamic gene evolution and adaptation in the snake venom system.</title>
        <authorList>
            <person name="Vonk F.J."/>
            <person name="Casewell N.R."/>
            <person name="Henkel C.V."/>
            <person name="Heimberg A.M."/>
            <person name="Jansen H.J."/>
            <person name="McCleary R.J."/>
            <person name="Kerkkamp H.M."/>
            <person name="Vos R.A."/>
            <person name="Guerreiro I."/>
            <person name="Calvete J.J."/>
            <person name="Wuster W."/>
            <person name="Woods A.E."/>
            <person name="Logan J.M."/>
            <person name="Harrison R.A."/>
            <person name="Castoe T.A."/>
            <person name="de Koning A.P."/>
            <person name="Pollock D.D."/>
            <person name="Yandell M."/>
            <person name="Calderon D."/>
            <person name="Renjifo C."/>
            <person name="Currier R.B."/>
            <person name="Salgado D."/>
            <person name="Pla D."/>
            <person name="Sanz L."/>
            <person name="Hyder A.S."/>
            <person name="Ribeiro J.M."/>
            <person name="Arntzen J.W."/>
            <person name="van den Thillart G.E."/>
            <person name="Boetzer M."/>
            <person name="Pirovano W."/>
            <person name="Dirks R.P."/>
            <person name="Spaink H.P."/>
            <person name="Duboule D."/>
            <person name="McGlinn E."/>
            <person name="Kini R.M."/>
            <person name="Richardson M.K."/>
        </authorList>
    </citation>
    <scope>NUCLEOTIDE SEQUENCE</scope>
    <source>
        <tissue evidence="1">Blood</tissue>
    </source>
</reference>
<dbReference type="Proteomes" id="UP000018936">
    <property type="component" value="Unassembled WGS sequence"/>
</dbReference>
<proteinExistence type="predicted"/>
<keyword evidence="2" id="KW-1185">Reference proteome</keyword>
<dbReference type="AlphaFoldDB" id="V8PBA9"/>